<dbReference type="EMBL" id="JABBPK010000001">
    <property type="protein sequence ID" value="NMO76376.1"/>
    <property type="molecule type" value="Genomic_DNA"/>
</dbReference>
<keyword evidence="5" id="KW-1185">Reference proteome</keyword>
<evidence type="ECO:0000259" key="3">
    <source>
        <dbReference type="Pfam" id="PF13407"/>
    </source>
</evidence>
<organism evidence="4 5">
    <name type="scientific">Niallia alba</name>
    <dbReference type="NCBI Taxonomy" id="2729105"/>
    <lineage>
        <taxon>Bacteria</taxon>
        <taxon>Bacillati</taxon>
        <taxon>Bacillota</taxon>
        <taxon>Bacilli</taxon>
        <taxon>Bacillales</taxon>
        <taxon>Bacillaceae</taxon>
        <taxon>Niallia</taxon>
    </lineage>
</organism>
<dbReference type="GO" id="GO:0015753">
    <property type="term" value="P:D-xylose transmembrane transport"/>
    <property type="evidence" value="ECO:0007669"/>
    <property type="project" value="InterPro"/>
</dbReference>
<comment type="caution">
    <text evidence="4">The sequence shown here is derived from an EMBL/GenBank/DDBJ whole genome shotgun (WGS) entry which is preliminary data.</text>
</comment>
<dbReference type="GO" id="GO:0048029">
    <property type="term" value="F:monosaccharide binding"/>
    <property type="evidence" value="ECO:0007669"/>
    <property type="project" value="InterPro"/>
</dbReference>
<gene>
    <name evidence="4" type="primary">xylF</name>
    <name evidence="4" type="ORF">HHU08_05040</name>
</gene>
<evidence type="ECO:0000313" key="5">
    <source>
        <dbReference type="Proteomes" id="UP000588491"/>
    </source>
</evidence>
<evidence type="ECO:0000313" key="4">
    <source>
        <dbReference type="EMBL" id="NMO76376.1"/>
    </source>
</evidence>
<evidence type="ECO:0000256" key="2">
    <source>
        <dbReference type="ARBA" id="ARBA00022729"/>
    </source>
</evidence>
<proteinExistence type="predicted"/>
<name>A0A7Y0K647_9BACI</name>
<dbReference type="Pfam" id="PF13407">
    <property type="entry name" value="Peripla_BP_4"/>
    <property type="match status" value="1"/>
</dbReference>
<reference evidence="4 5" key="1">
    <citation type="submission" date="2020-04" db="EMBL/GenBank/DDBJ databases">
        <title>Bacillus sp. UniB3 isolated from commercial digestive syrup.</title>
        <authorList>
            <person name="Thorat V."/>
            <person name="Kirdat K."/>
            <person name="Tiwarekar B."/>
            <person name="Yadav A."/>
        </authorList>
    </citation>
    <scope>NUCLEOTIDE SEQUENCE [LARGE SCALE GENOMIC DNA]</scope>
    <source>
        <strain evidence="4 5">UniB3</strain>
    </source>
</reference>
<dbReference type="Proteomes" id="UP000588491">
    <property type="component" value="Unassembled WGS sequence"/>
</dbReference>
<accession>A0A7Y0K647</accession>
<dbReference type="NCBIfam" id="TIGR02634">
    <property type="entry name" value="xylF"/>
    <property type="match status" value="1"/>
</dbReference>
<dbReference type="InterPro" id="IPR013456">
    <property type="entry name" value="XylF"/>
</dbReference>
<dbReference type="GO" id="GO:0030288">
    <property type="term" value="C:outer membrane-bounded periplasmic space"/>
    <property type="evidence" value="ECO:0007669"/>
    <property type="project" value="TreeGrafter"/>
</dbReference>
<dbReference type="RefSeq" id="WP_101729621.1">
    <property type="nucleotide sequence ID" value="NZ_JABBPK010000001.1"/>
</dbReference>
<dbReference type="AlphaFoldDB" id="A0A7Y0K647"/>
<dbReference type="InterPro" id="IPR025997">
    <property type="entry name" value="SBP_2_dom"/>
</dbReference>
<evidence type="ECO:0000256" key="1">
    <source>
        <dbReference type="ARBA" id="ARBA00004196"/>
    </source>
</evidence>
<protein>
    <submittedName>
        <fullName evidence="4">D-xylose ABC transporter substrate-binding protein</fullName>
    </submittedName>
</protein>
<dbReference type="Gene3D" id="3.40.50.2300">
    <property type="match status" value="2"/>
</dbReference>
<dbReference type="SUPFAM" id="SSF53822">
    <property type="entry name" value="Periplasmic binding protein-like I"/>
    <property type="match status" value="1"/>
</dbReference>
<comment type="subcellular location">
    <subcellularLocation>
        <location evidence="1">Cell envelope</location>
    </subcellularLocation>
</comment>
<dbReference type="PANTHER" id="PTHR30036:SF1">
    <property type="entry name" value="D-XYLOSE-BINDING PERIPLASMIC PROTEIN"/>
    <property type="match status" value="1"/>
</dbReference>
<sequence length="360" mass="39415">MKQIGKHSWLVLVVLCLVGVISGCYKEKETEVSRPLATPSANNKNSEEGNKKLKIGFSMDTLKEDRWLRDRELFREAVEELGAEVEIYAANGDDALQILQAETLISKGVDLLVVVPHNAEAMATIVKKAHSSGIKVLSYDRLIKNADVDLYISFDNEMVGVLQAEAITKIVPKGKYVYIGGADTDNNAHLIKKGVFHVLQPYIDKGNITVVYDQWSKNWDPEYAYSNMEAALKANNKDIDAVIAANDATAGSAIKALEKYGLAGKIPVAGQDGDLPAAQRIIQGTQTMTVYKPIKALAEEVAQIAVQMANGKTISVENKVNNGKVEVPTILLSPIAVTKENMDATIIKDDFHSKEEVYKK</sequence>
<keyword evidence="2" id="KW-0732">Signal</keyword>
<dbReference type="PROSITE" id="PS51257">
    <property type="entry name" value="PROKAR_LIPOPROTEIN"/>
    <property type="match status" value="1"/>
</dbReference>
<dbReference type="CDD" id="cd19991">
    <property type="entry name" value="PBP1_ABC_xylose_binding"/>
    <property type="match status" value="1"/>
</dbReference>
<dbReference type="InterPro" id="IPR028082">
    <property type="entry name" value="Peripla_BP_I"/>
</dbReference>
<feature type="domain" description="Periplasmic binding protein" evidence="3">
    <location>
        <begin position="55"/>
        <end position="312"/>
    </location>
</feature>
<dbReference type="InterPro" id="IPR050555">
    <property type="entry name" value="Bact_Solute-Bind_Prot2"/>
</dbReference>
<dbReference type="PANTHER" id="PTHR30036">
    <property type="entry name" value="D-XYLOSE-BINDING PERIPLASMIC PROTEIN"/>
    <property type="match status" value="1"/>
</dbReference>